<comment type="caution">
    <text evidence="1">The sequence shown here is derived from an EMBL/GenBank/DDBJ whole genome shotgun (WGS) entry which is preliminary data.</text>
</comment>
<dbReference type="AlphaFoldDB" id="A0AAW2Y9G2"/>
<reference evidence="1" key="2">
    <citation type="journal article" date="2024" name="Plant">
        <title>Genomic evolution and insights into agronomic trait innovations of Sesamum species.</title>
        <authorList>
            <person name="Miao H."/>
            <person name="Wang L."/>
            <person name="Qu L."/>
            <person name="Liu H."/>
            <person name="Sun Y."/>
            <person name="Le M."/>
            <person name="Wang Q."/>
            <person name="Wei S."/>
            <person name="Zheng Y."/>
            <person name="Lin W."/>
            <person name="Duan Y."/>
            <person name="Cao H."/>
            <person name="Xiong S."/>
            <person name="Wang X."/>
            <person name="Wei L."/>
            <person name="Li C."/>
            <person name="Ma Q."/>
            <person name="Ju M."/>
            <person name="Zhao R."/>
            <person name="Li G."/>
            <person name="Mu C."/>
            <person name="Tian Q."/>
            <person name="Mei H."/>
            <person name="Zhang T."/>
            <person name="Gao T."/>
            <person name="Zhang H."/>
        </authorList>
    </citation>
    <scope>NUCLEOTIDE SEQUENCE</scope>
    <source>
        <strain evidence="1">KEN1</strain>
    </source>
</reference>
<dbReference type="SUPFAM" id="SSF53098">
    <property type="entry name" value="Ribonuclease H-like"/>
    <property type="match status" value="1"/>
</dbReference>
<sequence length="227" mass="26980">MFNEFSKLKLLVVAETRFASVIVMLKRFKLIKQPLKMMVISKQWSCYRDDDITKARNVKEKLLDDSWWDSIDYILDFTEPIYEMLRATDTDKPCLHLVYDMWDNKISKVKETIYKHEKKADYEESSFWGVVHKEINVELARFFGCLDDFADEDSLRDRWKMDPIKWWLVHGSATPHLQRDAFETIEDIGILEIANLSLDEPELESVLFDEITEDPRVDNDNLTHFDD</sequence>
<accession>A0AAW2Y9G2</accession>
<dbReference type="PANTHER" id="PTHR32166">
    <property type="entry name" value="OSJNBA0013A04.12 PROTEIN"/>
    <property type="match status" value="1"/>
</dbReference>
<protein>
    <submittedName>
        <fullName evidence="1">Uncharacterized protein</fullName>
    </submittedName>
</protein>
<organism evidence="1">
    <name type="scientific">Sesamum latifolium</name>
    <dbReference type="NCBI Taxonomy" id="2727402"/>
    <lineage>
        <taxon>Eukaryota</taxon>
        <taxon>Viridiplantae</taxon>
        <taxon>Streptophyta</taxon>
        <taxon>Embryophyta</taxon>
        <taxon>Tracheophyta</taxon>
        <taxon>Spermatophyta</taxon>
        <taxon>Magnoliopsida</taxon>
        <taxon>eudicotyledons</taxon>
        <taxon>Gunneridae</taxon>
        <taxon>Pentapetalae</taxon>
        <taxon>asterids</taxon>
        <taxon>lamiids</taxon>
        <taxon>Lamiales</taxon>
        <taxon>Pedaliaceae</taxon>
        <taxon>Sesamum</taxon>
    </lineage>
</organism>
<dbReference type="InterPro" id="IPR012337">
    <property type="entry name" value="RNaseH-like_sf"/>
</dbReference>
<reference evidence="1" key="1">
    <citation type="submission" date="2020-06" db="EMBL/GenBank/DDBJ databases">
        <authorList>
            <person name="Li T."/>
            <person name="Hu X."/>
            <person name="Zhang T."/>
            <person name="Song X."/>
            <person name="Zhang H."/>
            <person name="Dai N."/>
            <person name="Sheng W."/>
            <person name="Hou X."/>
            <person name="Wei L."/>
        </authorList>
    </citation>
    <scope>NUCLEOTIDE SEQUENCE</scope>
    <source>
        <strain evidence="1">KEN1</strain>
        <tissue evidence="1">Leaf</tissue>
    </source>
</reference>
<dbReference type="EMBL" id="JACGWN010000001">
    <property type="protein sequence ID" value="KAL0462383.1"/>
    <property type="molecule type" value="Genomic_DNA"/>
</dbReference>
<gene>
    <name evidence="1" type="ORF">Slati_0125900</name>
</gene>
<proteinExistence type="predicted"/>
<dbReference type="PANTHER" id="PTHR32166:SF81">
    <property type="entry name" value="OS06G0658400 PROTEIN"/>
    <property type="match status" value="1"/>
</dbReference>
<name>A0AAW2Y9G2_9LAMI</name>
<evidence type="ECO:0000313" key="1">
    <source>
        <dbReference type="EMBL" id="KAL0462383.1"/>
    </source>
</evidence>